<evidence type="ECO:0000259" key="2">
    <source>
        <dbReference type="Pfam" id="PF01757"/>
    </source>
</evidence>
<dbReference type="Proteomes" id="UP000032101">
    <property type="component" value="Unassembled WGS sequence"/>
</dbReference>
<feature type="domain" description="Acyltransferase 3" evidence="2">
    <location>
        <begin position="11"/>
        <end position="323"/>
    </location>
</feature>
<reference evidence="4 5" key="1">
    <citation type="submission" date="2015-01" db="EMBL/GenBank/DDBJ databases">
        <title>Draft Genome Sequence of the Biocontrol and Plant Growth-Promoting Rhizobacteria (PGPR) Pseudomonas fluorescens UM270.</title>
        <authorList>
            <person name="Hernandez-Salmeron J.E."/>
            <person name="Santoyo G."/>
            <person name="Moreno-Hagelsieb G."/>
            <person name="Hernandez-Leon R."/>
        </authorList>
    </citation>
    <scope>NUCLEOTIDE SEQUENCE [LARGE SCALE GENOMIC DNA]</scope>
    <source>
        <strain evidence="4 5">UM270</strain>
    </source>
</reference>
<dbReference type="GO" id="GO:0016747">
    <property type="term" value="F:acyltransferase activity, transferring groups other than amino-acyl groups"/>
    <property type="evidence" value="ECO:0007669"/>
    <property type="project" value="InterPro"/>
</dbReference>
<feature type="domain" description="SGNH" evidence="3">
    <location>
        <begin position="388"/>
        <end position="629"/>
    </location>
</feature>
<dbReference type="PATRIC" id="fig|294.124.peg.542"/>
<feature type="transmembrane region" description="Helical" evidence="1">
    <location>
        <begin position="282"/>
        <end position="299"/>
    </location>
</feature>
<feature type="transmembrane region" description="Helical" evidence="1">
    <location>
        <begin position="338"/>
        <end position="358"/>
    </location>
</feature>
<evidence type="ECO:0000313" key="5">
    <source>
        <dbReference type="Proteomes" id="UP000032101"/>
    </source>
</evidence>
<dbReference type="InterPro" id="IPR050879">
    <property type="entry name" value="Acyltransferase_3"/>
</dbReference>
<feature type="transmembrane region" description="Helical" evidence="1">
    <location>
        <begin position="305"/>
        <end position="326"/>
    </location>
</feature>
<dbReference type="EMBL" id="JXNZ01000014">
    <property type="protein sequence ID" value="KIQ60957.1"/>
    <property type="molecule type" value="Genomic_DNA"/>
</dbReference>
<feature type="transmembrane region" description="Helical" evidence="1">
    <location>
        <begin position="246"/>
        <end position="270"/>
    </location>
</feature>
<organism evidence="4 5">
    <name type="scientific">Pseudomonas fluorescens</name>
    <dbReference type="NCBI Taxonomy" id="294"/>
    <lineage>
        <taxon>Bacteria</taxon>
        <taxon>Pseudomonadati</taxon>
        <taxon>Pseudomonadota</taxon>
        <taxon>Gammaproteobacteria</taxon>
        <taxon>Pseudomonadales</taxon>
        <taxon>Pseudomonadaceae</taxon>
        <taxon>Pseudomonas</taxon>
    </lineage>
</organism>
<protein>
    <recommendedName>
        <fullName evidence="6">Acyltransferase</fullName>
    </recommendedName>
</protein>
<gene>
    <name evidence="4" type="ORF">RL74_02655</name>
</gene>
<comment type="caution">
    <text evidence="4">The sequence shown here is derived from an EMBL/GenBank/DDBJ whole genome shotgun (WGS) entry which is preliminary data.</text>
</comment>
<evidence type="ECO:0008006" key="6">
    <source>
        <dbReference type="Google" id="ProtNLM"/>
    </source>
</evidence>
<dbReference type="PANTHER" id="PTHR23028">
    <property type="entry name" value="ACETYLTRANSFERASE"/>
    <property type="match status" value="1"/>
</dbReference>
<keyword evidence="1" id="KW-1133">Transmembrane helix</keyword>
<evidence type="ECO:0000256" key="1">
    <source>
        <dbReference type="SAM" id="Phobius"/>
    </source>
</evidence>
<dbReference type="Pfam" id="PF01757">
    <property type="entry name" value="Acyl_transf_3"/>
    <property type="match status" value="1"/>
</dbReference>
<feature type="transmembrane region" description="Helical" evidence="1">
    <location>
        <begin position="12"/>
        <end position="30"/>
    </location>
</feature>
<evidence type="ECO:0000313" key="4">
    <source>
        <dbReference type="EMBL" id="KIQ60957.1"/>
    </source>
</evidence>
<evidence type="ECO:0000259" key="3">
    <source>
        <dbReference type="Pfam" id="PF19040"/>
    </source>
</evidence>
<proteinExistence type="predicted"/>
<feature type="transmembrane region" description="Helical" evidence="1">
    <location>
        <begin position="36"/>
        <end position="56"/>
    </location>
</feature>
<name>A0A0D0PK90_PSEFL</name>
<feature type="transmembrane region" description="Helical" evidence="1">
    <location>
        <begin position="222"/>
        <end position="240"/>
    </location>
</feature>
<feature type="transmembrane region" description="Helical" evidence="1">
    <location>
        <begin position="163"/>
        <end position="183"/>
    </location>
</feature>
<dbReference type="PANTHER" id="PTHR23028:SF53">
    <property type="entry name" value="ACYL_TRANSF_3 DOMAIN-CONTAINING PROTEIN"/>
    <property type="match status" value="1"/>
</dbReference>
<dbReference type="GO" id="GO:0016020">
    <property type="term" value="C:membrane"/>
    <property type="evidence" value="ECO:0007669"/>
    <property type="project" value="TreeGrafter"/>
</dbReference>
<keyword evidence="1" id="KW-0812">Transmembrane</keyword>
<accession>A0A0D0PK90</accession>
<dbReference type="AlphaFoldDB" id="A0A0D0PK90"/>
<keyword evidence="1" id="KW-0472">Membrane</keyword>
<sequence>MYRGRMNFRLDIQALRGLAVAFVVIDHLGFTALKAGFLGVDIFFVISGYLITGIIASKITNGGFDLSDFYYRRAKRLVPAAYVTILATCIGAYLLLTPMENRNLLSQVAGAVTYTTNFVLLNQTGYFDADASTKPLLHLWSLAVEEQYYLIFPLILILSPARLWLRIVITVLIGSLLACLYLKQTHPSATFFLLPTRCWELLIGSGGYLAAQKFNIKIPRPVFLLAILAVLIIPTMEIKWGHPGPAAVVVCLSTLFIIWANSTIANTSIFIRPLVKLGDISYSLYLVHWPVIVFAHAVLPNELTLFSQISLFLVSLLCAGVLYIFVEQPSRRSLIPQAGLTWTITLGAAVLVSIQYTATRHNNNQVDFDALLRPNYGLDKACDNYLFKNDEKCRTSTPARNIVWGDSYAMHTIEGVKNHRKGGIAQATYSACPPFLDTAPYNPARADAGKLANYCIAFNDTVFSAIKADKTIETVILAASFWQYTVPTNKMLTRDEQDKGSTRIVPTSLDQVENDLGRTISELKRIGKEVIVIGPPPSVGNENISCMQQQLSNSTTAHDCTIPLKNYREYNAGVLTLLDTIETKYAIRVIRLSNALCDDTVCRTVVDGVPMYRDSGHLSYVGSAKAFDILANTKNLW</sequence>
<dbReference type="InterPro" id="IPR002656">
    <property type="entry name" value="Acyl_transf_3_dom"/>
</dbReference>
<dbReference type="GO" id="GO:0009103">
    <property type="term" value="P:lipopolysaccharide biosynthetic process"/>
    <property type="evidence" value="ECO:0007669"/>
    <property type="project" value="TreeGrafter"/>
</dbReference>
<feature type="transmembrane region" description="Helical" evidence="1">
    <location>
        <begin position="77"/>
        <end position="96"/>
    </location>
</feature>
<dbReference type="InterPro" id="IPR043968">
    <property type="entry name" value="SGNH"/>
</dbReference>
<dbReference type="Pfam" id="PF19040">
    <property type="entry name" value="SGNH"/>
    <property type="match status" value="1"/>
</dbReference>